<evidence type="ECO:0000313" key="2">
    <source>
        <dbReference type="WBParaSite" id="Pan_g14445.t1"/>
    </source>
</evidence>
<dbReference type="Proteomes" id="UP000492821">
    <property type="component" value="Unassembled WGS sequence"/>
</dbReference>
<evidence type="ECO:0000313" key="1">
    <source>
        <dbReference type="Proteomes" id="UP000492821"/>
    </source>
</evidence>
<accession>A0A7E4UYS5</accession>
<dbReference type="AlphaFoldDB" id="A0A7E4UYS5"/>
<dbReference type="WBParaSite" id="Pan_g14445.t1">
    <property type="protein sequence ID" value="Pan_g14445.t1"/>
    <property type="gene ID" value="Pan_g14445"/>
</dbReference>
<organism evidence="1 2">
    <name type="scientific">Panagrellus redivivus</name>
    <name type="common">Microworm</name>
    <dbReference type="NCBI Taxonomy" id="6233"/>
    <lineage>
        <taxon>Eukaryota</taxon>
        <taxon>Metazoa</taxon>
        <taxon>Ecdysozoa</taxon>
        <taxon>Nematoda</taxon>
        <taxon>Chromadorea</taxon>
        <taxon>Rhabditida</taxon>
        <taxon>Tylenchina</taxon>
        <taxon>Panagrolaimomorpha</taxon>
        <taxon>Panagrolaimoidea</taxon>
        <taxon>Panagrolaimidae</taxon>
        <taxon>Panagrellus</taxon>
    </lineage>
</organism>
<name>A0A7E4UYS5_PANRE</name>
<sequence>MESMDIPRKKGPGGYAMIKHIANKIKSLRIANYGQPYDKRLGQKLMRALKQLLTRDDYRELYRTIRRNRFGKICRQGDSKKVLLYYYRAHMKRTGRMKAPIFFLLPNVNHCFCRDFKDHRKARFQPNICRHTAGLILAEAYNRFDMTYFADKDTFQLLFALRATGKSIRRHDLERMFF</sequence>
<keyword evidence="1" id="KW-1185">Reference proteome</keyword>
<reference evidence="2" key="2">
    <citation type="submission" date="2020-10" db="UniProtKB">
        <authorList>
            <consortium name="WormBaseParasite"/>
        </authorList>
    </citation>
    <scope>IDENTIFICATION</scope>
</reference>
<proteinExistence type="predicted"/>
<reference evidence="1" key="1">
    <citation type="journal article" date="2013" name="Genetics">
        <title>The draft genome and transcriptome of Panagrellus redivivus are shaped by the harsh demands of a free-living lifestyle.</title>
        <authorList>
            <person name="Srinivasan J."/>
            <person name="Dillman A.R."/>
            <person name="Macchietto M.G."/>
            <person name="Heikkinen L."/>
            <person name="Lakso M."/>
            <person name="Fracchia K.M."/>
            <person name="Antoshechkin I."/>
            <person name="Mortazavi A."/>
            <person name="Wong G."/>
            <person name="Sternberg P.W."/>
        </authorList>
    </citation>
    <scope>NUCLEOTIDE SEQUENCE [LARGE SCALE GENOMIC DNA]</scope>
    <source>
        <strain evidence="1">MT8872</strain>
    </source>
</reference>
<protein>
    <submittedName>
        <fullName evidence="2">SWIM-type domain-containing protein</fullName>
    </submittedName>
</protein>